<dbReference type="PANTHER" id="PTHR13140:SF706">
    <property type="entry name" value="DILUTE CLASS UNCONVENTIONAL MYOSIN, ISOFORM C"/>
    <property type="match status" value="1"/>
</dbReference>
<dbReference type="Proteomes" id="UP000037460">
    <property type="component" value="Unassembled WGS sequence"/>
</dbReference>
<dbReference type="InterPro" id="IPR046342">
    <property type="entry name" value="CBS_dom_sf"/>
</dbReference>
<protein>
    <submittedName>
        <fullName evidence="10">Myosin x</fullName>
    </submittedName>
</protein>
<evidence type="ECO:0000256" key="4">
    <source>
        <dbReference type="ARBA" id="ARBA00023175"/>
    </source>
</evidence>
<dbReference type="GO" id="GO:0007015">
    <property type="term" value="P:actin filament organization"/>
    <property type="evidence" value="ECO:0007669"/>
    <property type="project" value="TreeGrafter"/>
</dbReference>
<evidence type="ECO:0000313" key="10">
    <source>
        <dbReference type="EMBL" id="KOO20845.1"/>
    </source>
</evidence>
<evidence type="ECO:0000256" key="3">
    <source>
        <dbReference type="ARBA" id="ARBA00023123"/>
    </source>
</evidence>
<dbReference type="GO" id="GO:0016459">
    <property type="term" value="C:myosin complex"/>
    <property type="evidence" value="ECO:0007669"/>
    <property type="project" value="UniProtKB-KW"/>
</dbReference>
<dbReference type="InterPro" id="IPR000408">
    <property type="entry name" value="Reg_chr_condens"/>
</dbReference>
<dbReference type="Gene3D" id="1.10.10.820">
    <property type="match status" value="1"/>
</dbReference>
<feature type="transmembrane region" description="Helical" evidence="8">
    <location>
        <begin position="1139"/>
        <end position="1165"/>
    </location>
</feature>
<reference evidence="11" key="1">
    <citation type="journal article" date="2015" name="PLoS Genet.">
        <title>Genome Sequence and Transcriptome Analyses of Chrysochromulina tobin: Metabolic Tools for Enhanced Algal Fitness in the Prominent Order Prymnesiales (Haptophyceae).</title>
        <authorList>
            <person name="Hovde B.T."/>
            <person name="Deodato C.R."/>
            <person name="Hunsperger H.M."/>
            <person name="Ryken S.A."/>
            <person name="Yost W."/>
            <person name="Jha R.K."/>
            <person name="Patterson J."/>
            <person name="Monnat R.J. Jr."/>
            <person name="Barlow S.B."/>
            <person name="Starkenburg S.R."/>
            <person name="Cattolico R.A."/>
        </authorList>
    </citation>
    <scope>NUCLEOTIDE SEQUENCE</scope>
    <source>
        <strain evidence="11">CCMP291</strain>
    </source>
</reference>
<keyword evidence="8" id="KW-0812">Transmembrane</keyword>
<evidence type="ECO:0000256" key="7">
    <source>
        <dbReference type="SAM" id="MobiDB-lite"/>
    </source>
</evidence>
<evidence type="ECO:0000256" key="8">
    <source>
        <dbReference type="SAM" id="Phobius"/>
    </source>
</evidence>
<dbReference type="PRINTS" id="PR00193">
    <property type="entry name" value="MYOSINHEAVY"/>
</dbReference>
<evidence type="ECO:0000256" key="2">
    <source>
        <dbReference type="ARBA" id="ARBA00022840"/>
    </source>
</evidence>
<dbReference type="GO" id="GO:0005737">
    <property type="term" value="C:cytoplasm"/>
    <property type="evidence" value="ECO:0007669"/>
    <property type="project" value="TreeGrafter"/>
</dbReference>
<dbReference type="InterPro" id="IPR036961">
    <property type="entry name" value="Kinesin_motor_dom_sf"/>
</dbReference>
<keyword evidence="2 6" id="KW-0067">ATP-binding</keyword>
<comment type="caution">
    <text evidence="10">The sequence shown here is derived from an EMBL/GenBank/DDBJ whole genome shotgun (WGS) entry which is preliminary data.</text>
</comment>
<evidence type="ECO:0000259" key="9">
    <source>
        <dbReference type="PROSITE" id="PS51456"/>
    </source>
</evidence>
<dbReference type="InterPro" id="IPR027417">
    <property type="entry name" value="P-loop_NTPase"/>
</dbReference>
<dbReference type="Pfam" id="PF00571">
    <property type="entry name" value="CBS"/>
    <property type="match status" value="1"/>
</dbReference>
<accession>A0A0M0J2U3</accession>
<keyword evidence="11" id="KW-1185">Reference proteome</keyword>
<name>A0A0M0J2U3_9EUKA</name>
<dbReference type="GO" id="GO:0051015">
    <property type="term" value="F:actin filament binding"/>
    <property type="evidence" value="ECO:0007669"/>
    <property type="project" value="TreeGrafter"/>
</dbReference>
<dbReference type="PROSITE" id="PS00626">
    <property type="entry name" value="RCC1_2"/>
    <property type="match status" value="1"/>
</dbReference>
<sequence length="1170" mass="125589">MERAAAGTRHTIVISGESGAGKTEATKIILTYLVAASGDLVDLDARAAILRERVLQANPLLEAFGNARTLRNDNSSRFGKLIEISFAGGSGSRIAGARIINYLLERTRISTPPRGERNFHILYQLLAASPRLPPALQQALPWKEPKDLTYLSSDPSGWGGAEVSAAVITFGNTSTCLDVIGVAAEAREQLWLILSAVLHLGNLTFATKKAAASGQGSPSVSGEGCAPNDEDASSTLAALLSVTPAALSTAICRRRLAVRNQNVVLKEQSIQQAHDSRDALARALYNGVFEWLVEQLNSTIRGGGEPCTAPTSEPRRSCVAVLDIYGFESLGTNSFEQLLINYANEKLQHLFNLHIFELEQKEYLREGIEWKEIEWVDNQPTLELIEGRPRGVPGILASLDDATWRTGGEEADTQMLQQLHTAFASKLGHPSYVRPKLHSATSFALVHYAGEVCYDVRGFSRKNFESLGPDVQELLAEATNPWLKANLHLVLGGFPEAAAAVPTTAAAEHVIRRSPSFARKRKGKLRQESVGEQFRTQLHELIEAIAAPESGALQDAAPYEERPARNSCAYVRCIKSNSERKPWVLDEASCTLQLRCAGMMEAVRIRKESFAYRLSIRDFLFRFTPLIRHPRSSSLNVPTEAGAEELAERSRLVADELAYTLGQPQALWQLEACPSVMRYGILTATDIARKVIAVGLDPRTCRAADVMTANPHVVTTSDPAANAFTLMTAHRFRHLPVDVPGGAPALLDMKRCLFDVLVLAERAQAAGEALLDAVSRGAGASNVDVLAPALRSLLAPSLGSLAVQPPAVIPYHATVRDAATALSLPGVTAVLVERGAAAVAADGVRYELLTPRTLLPSVISDAQLDAVVLGAATLVQASVAHVERSADAQQLHAFWGAAAALDESSAAHRPPGSVVATEDDEGSVIGSLGAFGSPVKWGRREREGDYDSMHIRPEDSISMVCGRSPLKSPDGRVAARPLAALPRRIVRAASFESPKSRRVGMLLIKLQDEQGHFYRVHCTPAEGWPPLQAALAAKLEGHVDDLRGIVYTDDDGDRIVVDSDEALLEAANHVLAKGLDRLQVTPVTGPIDLLSPTGKTVIAAGQPANARRAPPTEQPSTLDGNASVLPSPMRQRRLEEEKLSAVSAFLGGLVAASSLAVVSGLVLAAKAAKR</sequence>
<keyword evidence="5 6" id="KW-0009">Actin-binding</keyword>
<evidence type="ECO:0000256" key="1">
    <source>
        <dbReference type="ARBA" id="ARBA00022741"/>
    </source>
</evidence>
<dbReference type="Pfam" id="PF00063">
    <property type="entry name" value="Myosin_head"/>
    <property type="match status" value="1"/>
</dbReference>
<evidence type="ECO:0000256" key="5">
    <source>
        <dbReference type="ARBA" id="ARBA00023203"/>
    </source>
</evidence>
<dbReference type="PANTHER" id="PTHR13140">
    <property type="entry name" value="MYOSIN"/>
    <property type="match status" value="1"/>
</dbReference>
<dbReference type="Gene3D" id="3.40.850.10">
    <property type="entry name" value="Kinesin motor domain"/>
    <property type="match status" value="1"/>
</dbReference>
<dbReference type="Gene3D" id="1.20.58.530">
    <property type="match status" value="1"/>
</dbReference>
<evidence type="ECO:0000313" key="11">
    <source>
        <dbReference type="Proteomes" id="UP000037460"/>
    </source>
</evidence>
<dbReference type="GO" id="GO:0016020">
    <property type="term" value="C:membrane"/>
    <property type="evidence" value="ECO:0007669"/>
    <property type="project" value="TreeGrafter"/>
</dbReference>
<gene>
    <name evidence="10" type="ORF">Ctob_003702</name>
</gene>
<keyword evidence="8" id="KW-0472">Membrane</keyword>
<dbReference type="InterPro" id="IPR000644">
    <property type="entry name" value="CBS_dom"/>
</dbReference>
<dbReference type="SMART" id="SM00242">
    <property type="entry name" value="MYSc"/>
    <property type="match status" value="1"/>
</dbReference>
<feature type="region of interest" description="Disordered" evidence="7">
    <location>
        <begin position="1102"/>
        <end position="1125"/>
    </location>
</feature>
<dbReference type="OrthoDB" id="6108017at2759"/>
<dbReference type="GO" id="GO:0000146">
    <property type="term" value="F:microfilament motor activity"/>
    <property type="evidence" value="ECO:0007669"/>
    <property type="project" value="TreeGrafter"/>
</dbReference>
<dbReference type="SUPFAM" id="SSF54277">
    <property type="entry name" value="CAD &amp; PB1 domains"/>
    <property type="match status" value="1"/>
</dbReference>
<keyword evidence="3 6" id="KW-0518">Myosin</keyword>
<dbReference type="AlphaFoldDB" id="A0A0M0J2U3"/>
<dbReference type="EMBL" id="JWZX01003408">
    <property type="protein sequence ID" value="KOO20845.1"/>
    <property type="molecule type" value="Genomic_DNA"/>
</dbReference>
<keyword evidence="1 6" id="KW-0547">Nucleotide-binding</keyword>
<feature type="domain" description="Myosin motor" evidence="9">
    <location>
        <begin position="1"/>
        <end position="690"/>
    </location>
</feature>
<dbReference type="Gene3D" id="1.20.120.720">
    <property type="entry name" value="Myosin VI head, motor domain, U50 subdomain"/>
    <property type="match status" value="1"/>
</dbReference>
<dbReference type="CDD" id="cd00124">
    <property type="entry name" value="MYSc"/>
    <property type="match status" value="1"/>
</dbReference>
<keyword evidence="4 6" id="KW-0505">Motor protein</keyword>
<organism evidence="10 11">
    <name type="scientific">Chrysochromulina tobinii</name>
    <dbReference type="NCBI Taxonomy" id="1460289"/>
    <lineage>
        <taxon>Eukaryota</taxon>
        <taxon>Haptista</taxon>
        <taxon>Haptophyta</taxon>
        <taxon>Prymnesiophyceae</taxon>
        <taxon>Prymnesiales</taxon>
        <taxon>Chrysochromulinaceae</taxon>
        <taxon>Chrysochromulina</taxon>
    </lineage>
</organism>
<dbReference type="InterPro" id="IPR001609">
    <property type="entry name" value="Myosin_head_motor_dom-like"/>
</dbReference>
<dbReference type="Gene3D" id="3.10.580.10">
    <property type="entry name" value="CBS-domain"/>
    <property type="match status" value="1"/>
</dbReference>
<keyword evidence="8" id="KW-1133">Transmembrane helix</keyword>
<feature type="binding site" evidence="6">
    <location>
        <begin position="16"/>
        <end position="23"/>
    </location>
    <ligand>
        <name>ATP</name>
        <dbReference type="ChEBI" id="CHEBI:30616"/>
    </ligand>
</feature>
<comment type="caution">
    <text evidence="6">Lacks conserved residue(s) required for the propagation of feature annotation.</text>
</comment>
<proteinExistence type="inferred from homology"/>
<dbReference type="GO" id="GO:0005524">
    <property type="term" value="F:ATP binding"/>
    <property type="evidence" value="ECO:0007669"/>
    <property type="project" value="UniProtKB-UniRule"/>
</dbReference>
<dbReference type="SUPFAM" id="SSF54631">
    <property type="entry name" value="CBS-domain pair"/>
    <property type="match status" value="1"/>
</dbReference>
<evidence type="ECO:0000256" key="6">
    <source>
        <dbReference type="PROSITE-ProRule" id="PRU00782"/>
    </source>
</evidence>
<dbReference type="PROSITE" id="PS51456">
    <property type="entry name" value="MYOSIN_MOTOR"/>
    <property type="match status" value="1"/>
</dbReference>
<dbReference type="SUPFAM" id="SSF52540">
    <property type="entry name" value="P-loop containing nucleoside triphosphate hydrolases"/>
    <property type="match status" value="1"/>
</dbReference>
<comment type="similarity">
    <text evidence="6">Belongs to the TRAFAC class myosin-kinesin ATPase superfamily. Myosin family.</text>
</comment>